<organism evidence="1 2">
    <name type="scientific">Pasteurella atlantica</name>
    <dbReference type="NCBI Taxonomy" id="2827233"/>
    <lineage>
        <taxon>Bacteria</taxon>
        <taxon>Pseudomonadati</taxon>
        <taxon>Pseudomonadota</taxon>
        <taxon>Gammaproteobacteria</taxon>
        <taxon>Pasteurellales</taxon>
        <taxon>Pasteurellaceae</taxon>
        <taxon>Pasteurella</taxon>
    </lineage>
</organism>
<accession>A0AAW8CNZ8</accession>
<proteinExistence type="predicted"/>
<reference evidence="1" key="1">
    <citation type="journal article" date="2023" name="Front. Microbiol.">
        <title>Phylogeography and host specificity of Pasteurellaceae pathogenic to sea-farmed fish in the north-east Atlantic.</title>
        <authorList>
            <person name="Gulla S."/>
            <person name="Colquhoun D.J."/>
            <person name="Olsen A.B."/>
            <person name="Spilsberg B."/>
            <person name="Lagesen K."/>
            <person name="Aakesson C.P."/>
            <person name="Strom S."/>
            <person name="Manji F."/>
            <person name="Birkbeck T.H."/>
            <person name="Nilsen H.K."/>
        </authorList>
    </citation>
    <scope>NUCLEOTIDE SEQUENCE</scope>
    <source>
        <strain evidence="1">VIB1234</strain>
    </source>
</reference>
<name>A0AAW8CNZ8_9PAST</name>
<comment type="caution">
    <text evidence="1">The sequence shown here is derived from an EMBL/GenBank/DDBJ whole genome shotgun (WGS) entry which is preliminary data.</text>
</comment>
<sequence length="65" mass="7577">MPTKNIEKSLWLAIEKKTLDSIIKNKLLIKDTDLLQLIIRKGLEVVSDEEILTLSQKMVKRRSKE</sequence>
<dbReference type="AlphaFoldDB" id="A0AAW8CNZ8"/>
<evidence type="ECO:0000313" key="2">
    <source>
        <dbReference type="Proteomes" id="UP001230466"/>
    </source>
</evidence>
<protein>
    <submittedName>
        <fullName evidence="1">Uncharacterized protein</fullName>
    </submittedName>
</protein>
<dbReference type="EMBL" id="JASAYJ010000007">
    <property type="protein sequence ID" value="MDP8187011.1"/>
    <property type="molecule type" value="Genomic_DNA"/>
</dbReference>
<gene>
    <name evidence="1" type="ORF">QJU78_04380</name>
</gene>
<dbReference type="Proteomes" id="UP001230466">
    <property type="component" value="Unassembled WGS sequence"/>
</dbReference>
<dbReference type="RefSeq" id="WP_211599259.1">
    <property type="nucleotide sequence ID" value="NZ_JAGRQI010000026.1"/>
</dbReference>
<evidence type="ECO:0000313" key="1">
    <source>
        <dbReference type="EMBL" id="MDP8187011.1"/>
    </source>
</evidence>